<protein>
    <submittedName>
        <fullName evidence="1">Uncharacterized protein</fullName>
    </submittedName>
</protein>
<name>I2FJH2_9ZZZZ</name>
<proteinExistence type="predicted"/>
<sequence length="83" mass="9508">MSRTKPRILRILPLLSRTISDLSTTQCNFPDLLIILYSRSRNCSSLFSPHFNNAELIISMSSGYIISRYVIFPDVNSSCVYPY</sequence>
<dbReference type="EMBL" id="AB716301">
    <property type="protein sequence ID" value="BAM15157.1"/>
    <property type="molecule type" value="Genomic_DNA"/>
</dbReference>
<evidence type="ECO:0000313" key="1">
    <source>
        <dbReference type="EMBL" id="BAM15157.1"/>
    </source>
</evidence>
<reference evidence="1" key="1">
    <citation type="submission" date="2012-05" db="EMBL/GenBank/DDBJ databases">
        <title>Distribution of dehalogenation activities and characterization of organohalide-responsive genes in marine subsurface sediments of the Nankai Trough plate-subduction zone.</title>
        <authorList>
            <person name="Futagami T."/>
            <person name="Morono Y."/>
            <person name="Terada T."/>
            <person name="Kaksonen A.H."/>
            <person name="Inagaki F."/>
        </authorList>
    </citation>
    <scope>NUCLEOTIDE SEQUENCE</scope>
</reference>
<accession>I2FJH2</accession>
<organism evidence="1">
    <name type="scientific">uncultured microorganism</name>
    <dbReference type="NCBI Taxonomy" id="358574"/>
    <lineage>
        <taxon>unclassified sequences</taxon>
        <taxon>environmental samples</taxon>
    </lineage>
</organism>
<dbReference type="AlphaFoldDB" id="I2FJH2"/>